<name>A0ABY4CX14_9BACT</name>
<dbReference type="EMBL" id="CP094669">
    <property type="protein sequence ID" value="UOG74572.1"/>
    <property type="molecule type" value="Genomic_DNA"/>
</dbReference>
<evidence type="ECO:0008006" key="4">
    <source>
        <dbReference type="Google" id="ProtNLM"/>
    </source>
</evidence>
<dbReference type="Proteomes" id="UP000831113">
    <property type="component" value="Chromosome"/>
</dbReference>
<sequence length="174" mass="18906">MRQSRTPVTNCLISVSAANWCVLVSMLACTIGACKKESNPAPILDAKTSQLTARPWHIAAGSTTENTQPPQIDDWMANMPAYRKDDTYLFKADNSLVFDEGVLKQNPSDPQTASGKWQFERNQLELTITLRKPVPLGTIGIGSSTTHSIQELSASTLRLTSGTQAQSVVVTLTN</sequence>
<evidence type="ECO:0000313" key="3">
    <source>
        <dbReference type="Proteomes" id="UP000831113"/>
    </source>
</evidence>
<evidence type="ECO:0000313" key="2">
    <source>
        <dbReference type="EMBL" id="UOG74572.1"/>
    </source>
</evidence>
<feature type="transmembrane region" description="Helical" evidence="1">
    <location>
        <begin position="12"/>
        <end position="33"/>
    </location>
</feature>
<keyword evidence="1" id="KW-0812">Transmembrane</keyword>
<protein>
    <recommendedName>
        <fullName evidence="4">Lipocalin-like domain-containing protein</fullName>
    </recommendedName>
</protein>
<keyword evidence="3" id="KW-1185">Reference proteome</keyword>
<keyword evidence="1" id="KW-0472">Membrane</keyword>
<proteinExistence type="predicted"/>
<reference evidence="2 3" key="1">
    <citation type="submission" date="2022-03" db="EMBL/GenBank/DDBJ databases">
        <title>Hymenobactersp. isolated from the air.</title>
        <authorList>
            <person name="Won M."/>
            <person name="Kwon S.-W."/>
        </authorList>
    </citation>
    <scope>NUCLEOTIDE SEQUENCE [LARGE SCALE GENOMIC DNA]</scope>
    <source>
        <strain evidence="2 3">KACC 21982</strain>
    </source>
</reference>
<gene>
    <name evidence="2" type="ORF">MTX78_20950</name>
</gene>
<organism evidence="2 3">
    <name type="scientific">Hymenobacter tibetensis</name>
    <dbReference type="NCBI Taxonomy" id="497967"/>
    <lineage>
        <taxon>Bacteria</taxon>
        <taxon>Pseudomonadati</taxon>
        <taxon>Bacteroidota</taxon>
        <taxon>Cytophagia</taxon>
        <taxon>Cytophagales</taxon>
        <taxon>Hymenobacteraceae</taxon>
        <taxon>Hymenobacter</taxon>
    </lineage>
</organism>
<evidence type="ECO:0000256" key="1">
    <source>
        <dbReference type="SAM" id="Phobius"/>
    </source>
</evidence>
<dbReference type="PROSITE" id="PS51257">
    <property type="entry name" value="PROKAR_LIPOPROTEIN"/>
    <property type="match status" value="1"/>
</dbReference>
<accession>A0ABY4CX14</accession>
<keyword evidence="1" id="KW-1133">Transmembrane helix</keyword>
<dbReference type="RefSeq" id="WP_243798037.1">
    <property type="nucleotide sequence ID" value="NZ_CP094669.1"/>
</dbReference>